<dbReference type="InterPro" id="IPR001375">
    <property type="entry name" value="Peptidase_S9_cat"/>
</dbReference>
<feature type="chain" id="PRO_5046412106" description="Peptidase S9 prolyl oligopeptidase catalytic domain-containing protein" evidence="3">
    <location>
        <begin position="26"/>
        <end position="459"/>
    </location>
</feature>
<organism evidence="5 6">
    <name type="scientific">Actinoplanes ianthinogenes</name>
    <dbReference type="NCBI Taxonomy" id="122358"/>
    <lineage>
        <taxon>Bacteria</taxon>
        <taxon>Bacillati</taxon>
        <taxon>Actinomycetota</taxon>
        <taxon>Actinomycetes</taxon>
        <taxon>Micromonosporales</taxon>
        <taxon>Micromonosporaceae</taxon>
        <taxon>Actinoplanes</taxon>
    </lineage>
</organism>
<keyword evidence="1" id="KW-0378">Hydrolase</keyword>
<feature type="signal peptide" evidence="3">
    <location>
        <begin position="1"/>
        <end position="25"/>
    </location>
</feature>
<evidence type="ECO:0000313" key="5">
    <source>
        <dbReference type="EMBL" id="BCJ43453.1"/>
    </source>
</evidence>
<dbReference type="Gene3D" id="3.40.50.1820">
    <property type="entry name" value="alpha/beta hydrolase"/>
    <property type="match status" value="1"/>
</dbReference>
<evidence type="ECO:0000256" key="1">
    <source>
        <dbReference type="ARBA" id="ARBA00022801"/>
    </source>
</evidence>
<accession>A0ABN6CE67</accession>
<dbReference type="InterPro" id="IPR053145">
    <property type="entry name" value="AB_hydrolase_Est10"/>
</dbReference>
<feature type="transmembrane region" description="Helical" evidence="2">
    <location>
        <begin position="365"/>
        <end position="384"/>
    </location>
</feature>
<keyword evidence="6" id="KW-1185">Reference proteome</keyword>
<dbReference type="Pfam" id="PF00326">
    <property type="entry name" value="Peptidase_S9"/>
    <property type="match status" value="1"/>
</dbReference>
<feature type="transmembrane region" description="Helical" evidence="2">
    <location>
        <begin position="326"/>
        <end position="349"/>
    </location>
</feature>
<feature type="transmembrane region" description="Helical" evidence="2">
    <location>
        <begin position="439"/>
        <end position="456"/>
    </location>
</feature>
<dbReference type="PANTHER" id="PTHR43265:SF1">
    <property type="entry name" value="ESTERASE ESTD"/>
    <property type="match status" value="1"/>
</dbReference>
<dbReference type="SUPFAM" id="SSF53474">
    <property type="entry name" value="alpha/beta-Hydrolases"/>
    <property type="match status" value="1"/>
</dbReference>
<keyword evidence="3" id="KW-0732">Signal</keyword>
<keyword evidence="2" id="KW-0812">Transmembrane</keyword>
<protein>
    <recommendedName>
        <fullName evidence="4">Peptidase S9 prolyl oligopeptidase catalytic domain-containing protein</fullName>
    </recommendedName>
</protein>
<keyword evidence="2" id="KW-0472">Membrane</keyword>
<dbReference type="PROSITE" id="PS00708">
    <property type="entry name" value="PRO_ENDOPEP_SER"/>
    <property type="match status" value="1"/>
</dbReference>
<gene>
    <name evidence="5" type="ORF">Aiant_41100</name>
</gene>
<feature type="transmembrane region" description="Helical" evidence="2">
    <location>
        <begin position="404"/>
        <end position="427"/>
    </location>
</feature>
<evidence type="ECO:0000313" key="6">
    <source>
        <dbReference type="Proteomes" id="UP000676967"/>
    </source>
</evidence>
<dbReference type="EMBL" id="AP023356">
    <property type="protein sequence ID" value="BCJ43453.1"/>
    <property type="molecule type" value="Genomic_DNA"/>
</dbReference>
<reference evidence="5 6" key="1">
    <citation type="submission" date="2020-08" db="EMBL/GenBank/DDBJ databases">
        <title>Whole genome shotgun sequence of Actinoplanes ianthinogenes NBRC 13996.</title>
        <authorList>
            <person name="Komaki H."/>
            <person name="Tamura T."/>
        </authorList>
    </citation>
    <scope>NUCLEOTIDE SEQUENCE [LARGE SCALE GENOMIC DNA]</scope>
    <source>
        <strain evidence="5 6">NBRC 13996</strain>
    </source>
</reference>
<evidence type="ECO:0000256" key="2">
    <source>
        <dbReference type="SAM" id="Phobius"/>
    </source>
</evidence>
<keyword evidence="2" id="KW-1133">Transmembrane helix</keyword>
<dbReference type="InterPro" id="IPR002471">
    <property type="entry name" value="Pept_S9_AS"/>
</dbReference>
<name>A0ABN6CE67_9ACTN</name>
<dbReference type="InterPro" id="IPR029058">
    <property type="entry name" value="AB_hydrolase_fold"/>
</dbReference>
<dbReference type="RefSeq" id="WP_189332150.1">
    <property type="nucleotide sequence ID" value="NZ_AP023356.1"/>
</dbReference>
<sequence length="459" mass="48167">MPARSLRLLVLALVAVALTGTPATAAVPAPPIPADLTTTDVSIPTQDGKILYGTVFAPRNAARPLPGLVLVHGSGNGKRSGVQPEAIAFARQGMAVLAYDKRPLDQPVYSLLADDVIAATGVLRHQPGVRPDAVGLWGISEGGWVMPIAASRSKEIAFLVLASAPGLSPLRVQNWNMRNKLAGAGVTGALRDTLSNRFYRLADDAGLFAEADHDPRPALAGITQPVLAVYGTADTQVPPAEGAAVLRDTVHAPLTIRFIPGAGHTLRVLDAGGMFTDALFPSYPDIVGGWVRAIGAGTVPPSRIDPSPAQRATSVDLAPSAWWESWPAQLAVLVVMVVGFLAYPIVALVRRVRRRPVPVARPARVLAVTGATAVLGFVAYFVAVADSANWKGISPGPTVAGRPVLWLALQAAALVTVIATALTVHAWRVSPADRPRQSLLIVAGVLFLPWALYWGLLLP</sequence>
<evidence type="ECO:0000259" key="4">
    <source>
        <dbReference type="Pfam" id="PF00326"/>
    </source>
</evidence>
<dbReference type="PANTHER" id="PTHR43265">
    <property type="entry name" value="ESTERASE ESTD"/>
    <property type="match status" value="1"/>
</dbReference>
<evidence type="ECO:0000256" key="3">
    <source>
        <dbReference type="SAM" id="SignalP"/>
    </source>
</evidence>
<proteinExistence type="predicted"/>
<dbReference type="Proteomes" id="UP000676967">
    <property type="component" value="Chromosome"/>
</dbReference>
<feature type="domain" description="Peptidase S9 prolyl oligopeptidase catalytic" evidence="4">
    <location>
        <begin position="113"/>
        <end position="267"/>
    </location>
</feature>